<accession>A0ABZ0IWE5</accession>
<reference evidence="2 3" key="1">
    <citation type="journal article" date="2023" name="Microbiol. Resour. Announc.">
        <title>Complete Genome Sequence of Imperialibacter roseus strain P4T.</title>
        <authorList>
            <person name="Tizabi D.R."/>
            <person name="Bachvaroff T."/>
            <person name="Hill R.T."/>
        </authorList>
    </citation>
    <scope>NUCLEOTIDE SEQUENCE [LARGE SCALE GENOMIC DNA]</scope>
    <source>
        <strain evidence="2 3">P4T</strain>
    </source>
</reference>
<evidence type="ECO:0000256" key="1">
    <source>
        <dbReference type="SAM" id="Coils"/>
    </source>
</evidence>
<dbReference type="Proteomes" id="UP001302349">
    <property type="component" value="Chromosome"/>
</dbReference>
<name>A0ABZ0IWE5_9BACT</name>
<keyword evidence="1" id="KW-0175">Coiled coil</keyword>
<keyword evidence="3" id="KW-1185">Reference proteome</keyword>
<evidence type="ECO:0000313" key="2">
    <source>
        <dbReference type="EMBL" id="WOK09363.1"/>
    </source>
</evidence>
<gene>
    <name evidence="2" type="ORF">RT717_12005</name>
</gene>
<dbReference type="RefSeq" id="WP_317491983.1">
    <property type="nucleotide sequence ID" value="NZ_CP136051.1"/>
</dbReference>
<feature type="coiled-coil region" evidence="1">
    <location>
        <begin position="1"/>
        <end position="32"/>
    </location>
</feature>
<organism evidence="2 3">
    <name type="scientific">Imperialibacter roseus</name>
    <dbReference type="NCBI Taxonomy" id="1324217"/>
    <lineage>
        <taxon>Bacteria</taxon>
        <taxon>Pseudomonadati</taxon>
        <taxon>Bacteroidota</taxon>
        <taxon>Cytophagia</taxon>
        <taxon>Cytophagales</taxon>
        <taxon>Flammeovirgaceae</taxon>
        <taxon>Imperialibacter</taxon>
    </lineage>
</organism>
<evidence type="ECO:0000313" key="3">
    <source>
        <dbReference type="Proteomes" id="UP001302349"/>
    </source>
</evidence>
<proteinExistence type="predicted"/>
<dbReference type="EMBL" id="CP136051">
    <property type="protein sequence ID" value="WOK09363.1"/>
    <property type="molecule type" value="Genomic_DNA"/>
</dbReference>
<sequence length="108" mass="12125">MEALEKARLALREHLANNKAKVKADLERLRKKSVGDDLFSYIGDHSKSFAFEEMVSVPATVVDAPLTSVDNYILECDLIGCNKFVPPDKPYRKHKEKDPAIVSGSFFL</sequence>
<protein>
    <submittedName>
        <fullName evidence="2">Uncharacterized protein</fullName>
    </submittedName>
</protein>